<dbReference type="Gene3D" id="3.40.190.120">
    <property type="entry name" value="Osmoprotection protein (prox), domain 2"/>
    <property type="match status" value="1"/>
</dbReference>
<feature type="signal peptide" evidence="1">
    <location>
        <begin position="1"/>
        <end position="24"/>
    </location>
</feature>
<dbReference type="AlphaFoldDB" id="A0A7Y9KJK8"/>
<dbReference type="InterPro" id="IPR007210">
    <property type="entry name" value="ABC_Gly_betaine_transp_sub-bd"/>
</dbReference>
<dbReference type="Gene3D" id="3.40.190.10">
    <property type="entry name" value="Periplasmic binding protein-like II"/>
    <property type="match status" value="1"/>
</dbReference>
<dbReference type="EMBL" id="JACCBV010000001">
    <property type="protein sequence ID" value="NYE19776.1"/>
    <property type="molecule type" value="Genomic_DNA"/>
</dbReference>
<dbReference type="SUPFAM" id="SSF53850">
    <property type="entry name" value="Periplasmic binding protein-like II"/>
    <property type="match status" value="1"/>
</dbReference>
<accession>A0A7Y9KJK8</accession>
<dbReference type="Proteomes" id="UP000576969">
    <property type="component" value="Unassembled WGS sequence"/>
</dbReference>
<dbReference type="GO" id="GO:0043190">
    <property type="term" value="C:ATP-binding cassette (ABC) transporter complex"/>
    <property type="evidence" value="ECO:0007669"/>
    <property type="project" value="InterPro"/>
</dbReference>
<feature type="chain" id="PRO_5039531930" evidence="1">
    <location>
        <begin position="25"/>
        <end position="307"/>
    </location>
</feature>
<dbReference type="GO" id="GO:0022857">
    <property type="term" value="F:transmembrane transporter activity"/>
    <property type="evidence" value="ECO:0007669"/>
    <property type="project" value="InterPro"/>
</dbReference>
<dbReference type="RefSeq" id="WP_179489338.1">
    <property type="nucleotide sequence ID" value="NZ_JACCBV010000001.1"/>
</dbReference>
<gene>
    <name evidence="3" type="ORF">BJ991_001804</name>
</gene>
<evidence type="ECO:0000259" key="2">
    <source>
        <dbReference type="Pfam" id="PF04069"/>
    </source>
</evidence>
<sequence length="307" mass="32281">MFTRKKSRTAGALLAGTVAALVLAGCSSSDPLDPGAGGGDDTDAPSDTIVVGSQAYYSNEIIAEIYAQALENAGFEVERQFNIGQRDAYIPALENGEVDLFPEYSGNLLQFFDPETTARTSEDVYAALPDALPEGLVVLDQSTASDQDSYTVTAAFAEQYDLAAIPDLANVTEPLTLGGPPELAERPYGPTGLLETYGIEVEFTPTGDTTVEDLVAGTVNVANVFTADPRIQTEDLVVLDDPEGLFLASNVVPVANADIADQISEVINAVSAALTPEGLVALNVQSTQDQLSAEDIASQWLEENGLV</sequence>
<keyword evidence="1" id="KW-0732">Signal</keyword>
<evidence type="ECO:0000313" key="4">
    <source>
        <dbReference type="Proteomes" id="UP000576969"/>
    </source>
</evidence>
<protein>
    <submittedName>
        <fullName evidence="3">Osmoprotectant transport system substrate-binding protein</fullName>
    </submittedName>
</protein>
<keyword evidence="4" id="KW-1185">Reference proteome</keyword>
<name>A0A7Y9KJK8_9MICO</name>
<evidence type="ECO:0000256" key="1">
    <source>
        <dbReference type="SAM" id="SignalP"/>
    </source>
</evidence>
<proteinExistence type="predicted"/>
<dbReference type="CDD" id="cd13606">
    <property type="entry name" value="PBP2_ProX_like"/>
    <property type="match status" value="1"/>
</dbReference>
<comment type="caution">
    <text evidence="3">The sequence shown here is derived from an EMBL/GenBank/DDBJ whole genome shotgun (WGS) entry which is preliminary data.</text>
</comment>
<dbReference type="Pfam" id="PF04069">
    <property type="entry name" value="OpuAC"/>
    <property type="match status" value="1"/>
</dbReference>
<organism evidence="3 4">
    <name type="scientific">Microbacterium immunditiarum</name>
    <dbReference type="NCBI Taxonomy" id="337480"/>
    <lineage>
        <taxon>Bacteria</taxon>
        <taxon>Bacillati</taxon>
        <taxon>Actinomycetota</taxon>
        <taxon>Actinomycetes</taxon>
        <taxon>Micrococcales</taxon>
        <taxon>Microbacteriaceae</taxon>
        <taxon>Microbacterium</taxon>
    </lineage>
</organism>
<reference evidence="3 4" key="1">
    <citation type="submission" date="2020-07" db="EMBL/GenBank/DDBJ databases">
        <title>Sequencing the genomes of 1000 actinobacteria strains.</title>
        <authorList>
            <person name="Klenk H.-P."/>
        </authorList>
    </citation>
    <scope>NUCLEOTIDE SEQUENCE [LARGE SCALE GENOMIC DNA]</scope>
    <source>
        <strain evidence="3 4">DSM 24662</strain>
    </source>
</reference>
<dbReference type="PROSITE" id="PS51257">
    <property type="entry name" value="PROKAR_LIPOPROTEIN"/>
    <property type="match status" value="1"/>
</dbReference>
<evidence type="ECO:0000313" key="3">
    <source>
        <dbReference type="EMBL" id="NYE19776.1"/>
    </source>
</evidence>
<feature type="domain" description="ABC-type glycine betaine transport system substrate-binding" evidence="2">
    <location>
        <begin position="47"/>
        <end position="303"/>
    </location>
</feature>